<reference evidence="4 5" key="1">
    <citation type="journal article" date="2016" name="Eur. J. Clin. Microbiol. Infect. Dis.">
        <title>Whole genome sequencing as a tool for phylogenetic analysis of clinical strains of Mitis group streptococci.</title>
        <authorList>
            <person name="Rasmussen L.H."/>
            <person name="Dargis R."/>
            <person name="Hojholt K."/>
            <person name="Christensen J.J."/>
            <person name="Skovgaard O."/>
            <person name="Justesen U.S."/>
            <person name="Rosenvinge F.S."/>
            <person name="Moser C."/>
            <person name="Lukjancenko O."/>
            <person name="Rasmussen S."/>
            <person name="Nielsen X.C."/>
        </authorList>
    </citation>
    <scope>NUCLEOTIDE SEQUENCE [LARGE SCALE GENOMIC DNA]</scope>
    <source>
        <strain evidence="3 4">B_5756_13</strain>
        <strain evidence="2 5">RH_43861_09</strain>
    </source>
</reference>
<gene>
    <name evidence="3" type="ORF">B7693_03765</name>
    <name evidence="2" type="ORF">B7699_02825</name>
</gene>
<comment type="caution">
    <text evidence="3">The sequence shown here is derived from an EMBL/GenBank/DDBJ whole genome shotgun (WGS) entry which is preliminary data.</text>
</comment>
<dbReference type="RefSeq" id="WP_000867242.1">
    <property type="nucleotide sequence ID" value="NZ_CAMHZG010000007.1"/>
</dbReference>
<organism evidence="3 4">
    <name type="scientific">Streptococcus mitis</name>
    <dbReference type="NCBI Taxonomy" id="28037"/>
    <lineage>
        <taxon>Bacteria</taxon>
        <taxon>Bacillati</taxon>
        <taxon>Bacillota</taxon>
        <taxon>Bacilli</taxon>
        <taxon>Lactobacillales</taxon>
        <taxon>Streptococcaceae</taxon>
        <taxon>Streptococcus</taxon>
        <taxon>Streptococcus mitis group</taxon>
    </lineage>
</organism>
<proteinExistence type="predicted"/>
<sequence>MKVNEYFWKTTSLTLLLIISFFAGFGAHLEFSSYNPFLSAKFALVVAFIVFLIQFLSILPAMFKRGKNNDKEI</sequence>
<dbReference type="EMBL" id="NCVG01000019">
    <property type="protein sequence ID" value="ORO95012.1"/>
    <property type="molecule type" value="Genomic_DNA"/>
</dbReference>
<dbReference type="Proteomes" id="UP000193863">
    <property type="component" value="Unassembled WGS sequence"/>
</dbReference>
<evidence type="ECO:0000313" key="2">
    <source>
        <dbReference type="EMBL" id="ORO95012.1"/>
    </source>
</evidence>
<dbReference type="AlphaFoldDB" id="A0A1X1KW15"/>
<evidence type="ECO:0000313" key="3">
    <source>
        <dbReference type="EMBL" id="ORP03666.1"/>
    </source>
</evidence>
<dbReference type="SUPFAM" id="SSF81442">
    <property type="entry name" value="Cytochrome c oxidase subunit I-like"/>
    <property type="match status" value="1"/>
</dbReference>
<name>A0A1X1KW15_STRMT</name>
<evidence type="ECO:0000313" key="5">
    <source>
        <dbReference type="Proteomes" id="UP000193863"/>
    </source>
</evidence>
<reference evidence="3" key="2">
    <citation type="submission" date="2017-04" db="EMBL/GenBank/DDBJ databases">
        <authorList>
            <person name="Afonso C.L."/>
            <person name="Miller P.J."/>
            <person name="Scott M.A."/>
            <person name="Spackman E."/>
            <person name="Goraichik I."/>
            <person name="Dimitrov K.M."/>
            <person name="Suarez D.L."/>
            <person name="Swayne D.E."/>
        </authorList>
    </citation>
    <scope>NUCLEOTIDE SEQUENCE</scope>
    <source>
        <strain evidence="3">B_5756_13</strain>
        <strain evidence="2">RH_43861_09</strain>
    </source>
</reference>
<dbReference type="InterPro" id="IPR036927">
    <property type="entry name" value="Cyt_c_oxase-like_su1_sf"/>
</dbReference>
<accession>A0A1X1KW15</accession>
<protein>
    <submittedName>
        <fullName evidence="3">Uncharacterized protein</fullName>
    </submittedName>
</protein>
<dbReference type="EMBL" id="NCVM01000025">
    <property type="protein sequence ID" value="ORP03666.1"/>
    <property type="molecule type" value="Genomic_DNA"/>
</dbReference>
<feature type="transmembrane region" description="Helical" evidence="1">
    <location>
        <begin position="42"/>
        <end position="63"/>
    </location>
</feature>
<keyword evidence="1" id="KW-1133">Transmembrane helix</keyword>
<evidence type="ECO:0000256" key="1">
    <source>
        <dbReference type="SAM" id="Phobius"/>
    </source>
</evidence>
<evidence type="ECO:0000313" key="4">
    <source>
        <dbReference type="Proteomes" id="UP000193388"/>
    </source>
</evidence>
<dbReference type="Proteomes" id="UP000193388">
    <property type="component" value="Unassembled WGS sequence"/>
</dbReference>
<keyword evidence="1" id="KW-0812">Transmembrane</keyword>
<keyword evidence="1" id="KW-0472">Membrane</keyword>